<keyword evidence="4" id="KW-0560">Oxidoreductase</keyword>
<dbReference type="Gene3D" id="1.10.760.10">
    <property type="entry name" value="Cytochrome c-like domain"/>
    <property type="match status" value="2"/>
</dbReference>
<dbReference type="EMBL" id="JBHTMU010000005">
    <property type="protein sequence ID" value="MFD1341581.1"/>
    <property type="molecule type" value="Genomic_DNA"/>
</dbReference>
<dbReference type="Pfam" id="PF03150">
    <property type="entry name" value="CCP_MauG"/>
    <property type="match status" value="1"/>
</dbReference>
<evidence type="ECO:0000256" key="4">
    <source>
        <dbReference type="ARBA" id="ARBA00023002"/>
    </source>
</evidence>
<feature type="domain" description="Cytochrome c" evidence="8">
    <location>
        <begin position="252"/>
        <end position="409"/>
    </location>
</feature>
<evidence type="ECO:0000256" key="5">
    <source>
        <dbReference type="ARBA" id="ARBA00023004"/>
    </source>
</evidence>
<evidence type="ECO:0000313" key="10">
    <source>
        <dbReference type="Proteomes" id="UP001597135"/>
    </source>
</evidence>
<dbReference type="InterPro" id="IPR051395">
    <property type="entry name" value="Cytochrome_c_Peroxidase/MauG"/>
</dbReference>
<name>A0ABW3ZEW6_9RHOB</name>
<evidence type="ECO:0000256" key="2">
    <source>
        <dbReference type="ARBA" id="ARBA00022617"/>
    </source>
</evidence>
<evidence type="ECO:0000256" key="3">
    <source>
        <dbReference type="ARBA" id="ARBA00022723"/>
    </source>
</evidence>
<keyword evidence="5 6" id="KW-0408">Iron</keyword>
<gene>
    <name evidence="9" type="ORF">ACFQ4E_04035</name>
</gene>
<keyword evidence="7" id="KW-0732">Signal</keyword>
<feature type="signal peptide" evidence="7">
    <location>
        <begin position="1"/>
        <end position="16"/>
    </location>
</feature>
<dbReference type="PANTHER" id="PTHR30600">
    <property type="entry name" value="CYTOCHROME C PEROXIDASE-RELATED"/>
    <property type="match status" value="1"/>
</dbReference>
<dbReference type="InterPro" id="IPR009056">
    <property type="entry name" value="Cyt_c-like_dom"/>
</dbReference>
<evidence type="ECO:0000256" key="6">
    <source>
        <dbReference type="PROSITE-ProRule" id="PRU00433"/>
    </source>
</evidence>
<feature type="domain" description="Cytochrome c" evidence="8">
    <location>
        <begin position="34"/>
        <end position="151"/>
    </location>
</feature>
<dbReference type="SUPFAM" id="SSF46626">
    <property type="entry name" value="Cytochrome c"/>
    <property type="match status" value="2"/>
</dbReference>
<dbReference type="Proteomes" id="UP001597135">
    <property type="component" value="Unassembled WGS sequence"/>
</dbReference>
<dbReference type="InterPro" id="IPR004852">
    <property type="entry name" value="Di-haem_cyt_c_peroxidsae"/>
</dbReference>
<proteinExistence type="predicted"/>
<protein>
    <submittedName>
        <fullName evidence="9">Cytochrome-c peroxidase</fullName>
    </submittedName>
</protein>
<comment type="subcellular location">
    <subcellularLocation>
        <location evidence="1">Cell envelope</location>
    </subcellularLocation>
</comment>
<dbReference type="RefSeq" id="WP_386801643.1">
    <property type="nucleotide sequence ID" value="NZ_JBHTMU010000005.1"/>
</dbReference>
<organism evidence="9 10">
    <name type="scientific">Litorisediminicola beolgyonensis</name>
    <dbReference type="NCBI Taxonomy" id="1173614"/>
    <lineage>
        <taxon>Bacteria</taxon>
        <taxon>Pseudomonadati</taxon>
        <taxon>Pseudomonadota</taxon>
        <taxon>Alphaproteobacteria</taxon>
        <taxon>Rhodobacterales</taxon>
        <taxon>Paracoccaceae</taxon>
        <taxon>Litorisediminicola</taxon>
    </lineage>
</organism>
<evidence type="ECO:0000256" key="1">
    <source>
        <dbReference type="ARBA" id="ARBA00004196"/>
    </source>
</evidence>
<reference evidence="10" key="1">
    <citation type="journal article" date="2019" name="Int. J. Syst. Evol. Microbiol.">
        <title>The Global Catalogue of Microorganisms (GCM) 10K type strain sequencing project: providing services to taxonomists for standard genome sequencing and annotation.</title>
        <authorList>
            <consortium name="The Broad Institute Genomics Platform"/>
            <consortium name="The Broad Institute Genome Sequencing Center for Infectious Disease"/>
            <person name="Wu L."/>
            <person name="Ma J."/>
        </authorList>
    </citation>
    <scope>NUCLEOTIDE SEQUENCE [LARGE SCALE GENOMIC DNA]</scope>
    <source>
        <strain evidence="10">CCUG 62953</strain>
    </source>
</reference>
<sequence>MIRRGLAMIAAGLALAGGGPVPLDPEDFMAVAPAEAELGQLLFYDAVLSGNRNISCATCHHPRFATSDGVSLGLGEGGTGLGPDRVGLAENMPEQRIPRNSPALFNMGHRGVTVLFHDGRIEVDPSRPSGLRTPMEEEMVAGFTSLLSAQTMFPVLSGDEMAGHYGENEVARAVRMGRITGEDGAWDLISRRVADLPAYAERFAAVYPEIAAGRPIGFTDISNAIAGFVAWEWRSEDSLFDRSLRGEAELPALAAVGRDLFFGEAGCAACHSGALLSDMQFHATGEAQIGPGKAERFENHQRDLGRGRVTGRDADMYRFRTPMLRNVTRTGPWGHAGAVDDLRAYLAAHAARVSDAPRPRLPEFAPSKPDFAIWESAEDRDAIAAAAEPGRALSEAELGALMAFLDTLSDEVALEGRLRIPESVPSGLPVDR</sequence>
<feature type="chain" id="PRO_5045418897" evidence="7">
    <location>
        <begin position="17"/>
        <end position="432"/>
    </location>
</feature>
<comment type="caution">
    <text evidence="9">The sequence shown here is derived from an EMBL/GenBank/DDBJ whole genome shotgun (WGS) entry which is preliminary data.</text>
</comment>
<evidence type="ECO:0000259" key="8">
    <source>
        <dbReference type="PROSITE" id="PS51007"/>
    </source>
</evidence>
<accession>A0ABW3ZEW6</accession>
<dbReference type="PROSITE" id="PS51007">
    <property type="entry name" value="CYTC"/>
    <property type="match status" value="2"/>
</dbReference>
<keyword evidence="10" id="KW-1185">Reference proteome</keyword>
<keyword evidence="3 6" id="KW-0479">Metal-binding</keyword>
<evidence type="ECO:0000313" key="9">
    <source>
        <dbReference type="EMBL" id="MFD1341581.1"/>
    </source>
</evidence>
<evidence type="ECO:0000256" key="7">
    <source>
        <dbReference type="SAM" id="SignalP"/>
    </source>
</evidence>
<keyword evidence="2 6" id="KW-0349">Heme</keyword>
<dbReference type="GO" id="GO:0004601">
    <property type="term" value="F:peroxidase activity"/>
    <property type="evidence" value="ECO:0007669"/>
    <property type="project" value="UniProtKB-KW"/>
</dbReference>
<keyword evidence="9" id="KW-0575">Peroxidase</keyword>
<dbReference type="InterPro" id="IPR036909">
    <property type="entry name" value="Cyt_c-like_dom_sf"/>
</dbReference>